<feature type="modified residue" description="4-aspartylphosphate" evidence="6">
    <location>
        <position position="56"/>
    </location>
</feature>
<dbReference type="SUPFAM" id="SSF52172">
    <property type="entry name" value="CheY-like"/>
    <property type="match status" value="1"/>
</dbReference>
<dbReference type="InterPro" id="IPR002197">
    <property type="entry name" value="HTH_Fis"/>
</dbReference>
<dbReference type="InterPro" id="IPR003593">
    <property type="entry name" value="AAA+_ATPase"/>
</dbReference>
<evidence type="ECO:0000256" key="2">
    <source>
        <dbReference type="ARBA" id="ARBA00022840"/>
    </source>
</evidence>
<keyword evidence="4" id="KW-0238">DNA-binding</keyword>
<dbReference type="EMBL" id="VJNA01000016">
    <property type="protein sequence ID" value="TSE24568.1"/>
    <property type="molecule type" value="Genomic_DNA"/>
</dbReference>
<keyword evidence="6" id="KW-0597">Phosphoprotein</keyword>
<keyword evidence="2" id="KW-0067">ATP-binding</keyword>
<dbReference type="AlphaFoldDB" id="A0A554WLX2"/>
<gene>
    <name evidence="9" type="primary">hupR1</name>
    <name evidence="9" type="ORF">Taqua_01502</name>
</gene>
<dbReference type="PROSITE" id="PS00675">
    <property type="entry name" value="SIGMA54_INTERACT_1"/>
    <property type="match status" value="1"/>
</dbReference>
<dbReference type="PROSITE" id="PS50110">
    <property type="entry name" value="RESPONSE_REGULATORY"/>
    <property type="match status" value="1"/>
</dbReference>
<dbReference type="CDD" id="cd00009">
    <property type="entry name" value="AAA"/>
    <property type="match status" value="1"/>
</dbReference>
<sequence>MSASLLATVLVVDDEVRSQEALRRTLEEDFRVFTASNAAEARAVMEREAIDILLTDQRMPEVSGVEFLRQVRQEWPDTVRIIISGYTDSEDIIAAINEVGIYQYLLKPWHPEQLLLTLKRAAELHRLQQENCLLAAELRAAEPVLRRHVEANRARVKEAFSLERIVRAPDSPMQSLCEQIAKVARHDVSVLLMGESGTGKELLARAIHYASGRADQAFVVQNCGALPDTLLESELFGHRKGAYTGAIDNRVGLFQLAHGGTLFLDEIGETSPAFQVKLLRVLQEGEFRPLGSNRVQSVDVRVIAATNRDLTEEVRAGRFREDLYYRLATIPMWVPPLRERPMDIPLLAQAILTQAAKELGCKATGFTPELLDHLVARPWPGNVRELQNEIRRMLVMSDGPLLGMETLAYGLSGPTPKGQSDDLRSRVKAVEAEALRQAMARHRGNLSRAAAELGLTRLGLRNKLDRLGVTRPLGRRGRPREMDGDPDA</sequence>
<evidence type="ECO:0000256" key="5">
    <source>
        <dbReference type="ARBA" id="ARBA00023163"/>
    </source>
</evidence>
<dbReference type="Gene3D" id="3.40.50.300">
    <property type="entry name" value="P-loop containing nucleotide triphosphate hydrolases"/>
    <property type="match status" value="1"/>
</dbReference>
<keyword evidence="5" id="KW-0804">Transcription</keyword>
<dbReference type="Gene3D" id="1.10.10.60">
    <property type="entry name" value="Homeodomain-like"/>
    <property type="match status" value="1"/>
</dbReference>
<dbReference type="GO" id="GO:0006355">
    <property type="term" value="P:regulation of DNA-templated transcription"/>
    <property type="evidence" value="ECO:0007669"/>
    <property type="project" value="InterPro"/>
</dbReference>
<evidence type="ECO:0000256" key="1">
    <source>
        <dbReference type="ARBA" id="ARBA00022741"/>
    </source>
</evidence>
<dbReference type="Proteomes" id="UP000318554">
    <property type="component" value="Unassembled WGS sequence"/>
</dbReference>
<dbReference type="PANTHER" id="PTHR32071">
    <property type="entry name" value="TRANSCRIPTIONAL REGULATORY PROTEIN"/>
    <property type="match status" value="1"/>
</dbReference>
<evidence type="ECO:0000259" key="8">
    <source>
        <dbReference type="PROSITE" id="PS50110"/>
    </source>
</evidence>
<evidence type="ECO:0000313" key="9">
    <source>
        <dbReference type="EMBL" id="TSE24568.1"/>
    </source>
</evidence>
<dbReference type="InterPro" id="IPR025943">
    <property type="entry name" value="Sigma_54_int_dom_ATP-bd_2"/>
</dbReference>
<organism evidence="9 10">
    <name type="scientific">Tepidimonas aquatica</name>
    <dbReference type="NCBI Taxonomy" id="247482"/>
    <lineage>
        <taxon>Bacteria</taxon>
        <taxon>Pseudomonadati</taxon>
        <taxon>Pseudomonadota</taxon>
        <taxon>Betaproteobacteria</taxon>
        <taxon>Burkholderiales</taxon>
        <taxon>Tepidimonas</taxon>
    </lineage>
</organism>
<dbReference type="InterPro" id="IPR001789">
    <property type="entry name" value="Sig_transdc_resp-reg_receiver"/>
</dbReference>
<dbReference type="Pfam" id="PF00072">
    <property type="entry name" value="Response_reg"/>
    <property type="match status" value="1"/>
</dbReference>
<dbReference type="GO" id="GO:0005524">
    <property type="term" value="F:ATP binding"/>
    <property type="evidence" value="ECO:0007669"/>
    <property type="project" value="UniProtKB-KW"/>
</dbReference>
<protein>
    <submittedName>
        <fullName evidence="9">Hydrogenase transcriptional regulatory protein hupR1</fullName>
    </submittedName>
</protein>
<feature type="domain" description="Sigma-54 factor interaction" evidence="7">
    <location>
        <begin position="166"/>
        <end position="395"/>
    </location>
</feature>
<dbReference type="SUPFAM" id="SSF52540">
    <property type="entry name" value="P-loop containing nucleoside triphosphate hydrolases"/>
    <property type="match status" value="1"/>
</dbReference>
<dbReference type="PROSITE" id="PS00688">
    <property type="entry name" value="SIGMA54_INTERACT_3"/>
    <property type="match status" value="1"/>
</dbReference>
<dbReference type="InterPro" id="IPR027417">
    <property type="entry name" value="P-loop_NTPase"/>
</dbReference>
<accession>A0A554WLX2</accession>
<dbReference type="Gene3D" id="1.10.8.60">
    <property type="match status" value="1"/>
</dbReference>
<dbReference type="SMART" id="SM00382">
    <property type="entry name" value="AAA"/>
    <property type="match status" value="1"/>
</dbReference>
<dbReference type="FunFam" id="3.40.50.300:FF:000006">
    <property type="entry name" value="DNA-binding transcriptional regulator NtrC"/>
    <property type="match status" value="1"/>
</dbReference>
<feature type="domain" description="Response regulatory" evidence="8">
    <location>
        <begin position="8"/>
        <end position="122"/>
    </location>
</feature>
<dbReference type="PANTHER" id="PTHR32071:SF117">
    <property type="entry name" value="PTS-DEPENDENT DIHYDROXYACETONE KINASE OPERON REGULATORY PROTEIN-RELATED"/>
    <property type="match status" value="1"/>
</dbReference>
<dbReference type="InterPro" id="IPR025662">
    <property type="entry name" value="Sigma_54_int_dom_ATP-bd_1"/>
</dbReference>
<evidence type="ECO:0000256" key="4">
    <source>
        <dbReference type="ARBA" id="ARBA00023125"/>
    </source>
</evidence>
<dbReference type="GO" id="GO:0000160">
    <property type="term" value="P:phosphorelay signal transduction system"/>
    <property type="evidence" value="ECO:0007669"/>
    <property type="project" value="InterPro"/>
</dbReference>
<dbReference type="Pfam" id="PF25601">
    <property type="entry name" value="AAA_lid_14"/>
    <property type="match status" value="1"/>
</dbReference>
<dbReference type="SMART" id="SM00448">
    <property type="entry name" value="REC"/>
    <property type="match status" value="1"/>
</dbReference>
<dbReference type="PROSITE" id="PS00676">
    <property type="entry name" value="SIGMA54_INTERACT_2"/>
    <property type="match status" value="1"/>
</dbReference>
<dbReference type="PROSITE" id="PS50045">
    <property type="entry name" value="SIGMA54_INTERACT_4"/>
    <property type="match status" value="1"/>
</dbReference>
<name>A0A554WLX2_9BURK</name>
<dbReference type="PRINTS" id="PR01590">
    <property type="entry name" value="HTHFIS"/>
</dbReference>
<keyword evidence="1" id="KW-0547">Nucleotide-binding</keyword>
<dbReference type="InterPro" id="IPR009057">
    <property type="entry name" value="Homeodomain-like_sf"/>
</dbReference>
<dbReference type="Pfam" id="PF00158">
    <property type="entry name" value="Sigma54_activat"/>
    <property type="match status" value="1"/>
</dbReference>
<dbReference type="InterPro" id="IPR058031">
    <property type="entry name" value="AAA_lid_NorR"/>
</dbReference>
<dbReference type="SUPFAM" id="SSF46689">
    <property type="entry name" value="Homeodomain-like"/>
    <property type="match status" value="1"/>
</dbReference>
<evidence type="ECO:0000259" key="7">
    <source>
        <dbReference type="PROSITE" id="PS50045"/>
    </source>
</evidence>
<dbReference type="OrthoDB" id="9761705at2"/>
<proteinExistence type="predicted"/>
<dbReference type="RefSeq" id="WP_144326114.1">
    <property type="nucleotide sequence ID" value="NZ_VJNA01000016.1"/>
</dbReference>
<dbReference type="InterPro" id="IPR011006">
    <property type="entry name" value="CheY-like_superfamily"/>
</dbReference>
<comment type="caution">
    <text evidence="9">The sequence shown here is derived from an EMBL/GenBank/DDBJ whole genome shotgun (WGS) entry which is preliminary data.</text>
</comment>
<dbReference type="InterPro" id="IPR002078">
    <property type="entry name" value="Sigma_54_int"/>
</dbReference>
<dbReference type="InterPro" id="IPR025944">
    <property type="entry name" value="Sigma_54_int_dom_CS"/>
</dbReference>
<dbReference type="GO" id="GO:0043565">
    <property type="term" value="F:sequence-specific DNA binding"/>
    <property type="evidence" value="ECO:0007669"/>
    <property type="project" value="InterPro"/>
</dbReference>
<dbReference type="Pfam" id="PF02954">
    <property type="entry name" value="HTH_8"/>
    <property type="match status" value="1"/>
</dbReference>
<dbReference type="Gene3D" id="3.40.50.2300">
    <property type="match status" value="1"/>
</dbReference>
<evidence type="ECO:0000256" key="3">
    <source>
        <dbReference type="ARBA" id="ARBA00023015"/>
    </source>
</evidence>
<evidence type="ECO:0000313" key="10">
    <source>
        <dbReference type="Proteomes" id="UP000318554"/>
    </source>
</evidence>
<keyword evidence="10" id="KW-1185">Reference proteome</keyword>
<evidence type="ECO:0000256" key="6">
    <source>
        <dbReference type="PROSITE-ProRule" id="PRU00169"/>
    </source>
</evidence>
<keyword evidence="3" id="KW-0805">Transcription regulation</keyword>
<reference evidence="9 10" key="1">
    <citation type="submission" date="2019-07" db="EMBL/GenBank/DDBJ databases">
        <title>Tepidimonas aquatica CLN-1 draft genome.</title>
        <authorList>
            <person name="Da Costa M.S."/>
            <person name="Froufe H.J.C."/>
            <person name="Egas C."/>
            <person name="Albuquerque L."/>
        </authorList>
    </citation>
    <scope>NUCLEOTIDE SEQUENCE [LARGE SCALE GENOMIC DNA]</scope>
    <source>
        <strain evidence="9 10">CLN-1</strain>
    </source>
</reference>